<feature type="compositionally biased region" description="Basic and acidic residues" evidence="1">
    <location>
        <begin position="9"/>
        <end position="24"/>
    </location>
</feature>
<accession>W2YX12</accession>
<proteinExistence type="predicted"/>
<organism evidence="2 3">
    <name type="scientific">Phytophthora nicotianae P10297</name>
    <dbReference type="NCBI Taxonomy" id="1317064"/>
    <lineage>
        <taxon>Eukaryota</taxon>
        <taxon>Sar</taxon>
        <taxon>Stramenopiles</taxon>
        <taxon>Oomycota</taxon>
        <taxon>Peronosporomycetes</taxon>
        <taxon>Peronosporales</taxon>
        <taxon>Peronosporaceae</taxon>
        <taxon>Phytophthora</taxon>
    </lineage>
</organism>
<evidence type="ECO:0000313" key="3">
    <source>
        <dbReference type="Proteomes" id="UP000018948"/>
    </source>
</evidence>
<comment type="caution">
    <text evidence="2">The sequence shown here is derived from an EMBL/GenBank/DDBJ whole genome shotgun (WGS) entry which is preliminary data.</text>
</comment>
<evidence type="ECO:0000313" key="2">
    <source>
        <dbReference type="EMBL" id="ETP39340.1"/>
    </source>
</evidence>
<feature type="region of interest" description="Disordered" evidence="1">
    <location>
        <begin position="1"/>
        <end position="25"/>
    </location>
</feature>
<sequence length="96" mass="10443">MPEVPLADQRVDGHCPSERGERGPSKPICRSYCTGDKRSCTQHEDGGMPPSSSWTSWTVAIAAAISTCTDQLGDCITLLLLPWNKGFAFLCSFTFC</sequence>
<dbReference type="EMBL" id="ANIY01002744">
    <property type="protein sequence ID" value="ETP39340.1"/>
    <property type="molecule type" value="Genomic_DNA"/>
</dbReference>
<reference evidence="2 3" key="1">
    <citation type="submission" date="2013-11" db="EMBL/GenBank/DDBJ databases">
        <title>The Genome Sequence of Phytophthora parasitica P10297.</title>
        <authorList>
            <consortium name="The Broad Institute Genomics Platform"/>
            <person name="Russ C."/>
            <person name="Tyler B."/>
            <person name="Panabieres F."/>
            <person name="Shan W."/>
            <person name="Tripathy S."/>
            <person name="Grunwald N."/>
            <person name="Machado M."/>
            <person name="Johnson C.S."/>
            <person name="Walker B."/>
            <person name="Young S.K."/>
            <person name="Zeng Q."/>
            <person name="Gargeya S."/>
            <person name="Fitzgerald M."/>
            <person name="Haas B."/>
            <person name="Abouelleil A."/>
            <person name="Allen A.W."/>
            <person name="Alvarado L."/>
            <person name="Arachchi H.M."/>
            <person name="Berlin A.M."/>
            <person name="Chapman S.B."/>
            <person name="Gainer-Dewar J."/>
            <person name="Goldberg J."/>
            <person name="Griggs A."/>
            <person name="Gujja S."/>
            <person name="Hansen M."/>
            <person name="Howarth C."/>
            <person name="Imamovic A."/>
            <person name="Ireland A."/>
            <person name="Larimer J."/>
            <person name="McCowan C."/>
            <person name="Murphy C."/>
            <person name="Pearson M."/>
            <person name="Poon T.W."/>
            <person name="Priest M."/>
            <person name="Roberts A."/>
            <person name="Saif S."/>
            <person name="Shea T."/>
            <person name="Sisk P."/>
            <person name="Sykes S."/>
            <person name="Wortman J."/>
            <person name="Nusbaum C."/>
            <person name="Birren B."/>
        </authorList>
    </citation>
    <scope>NUCLEOTIDE SEQUENCE [LARGE SCALE GENOMIC DNA]</scope>
    <source>
        <strain evidence="2 3">P10297</strain>
    </source>
</reference>
<dbReference type="Proteomes" id="UP000018948">
    <property type="component" value="Unassembled WGS sequence"/>
</dbReference>
<gene>
    <name evidence="2" type="ORF">F442_13188</name>
</gene>
<name>W2YX12_PHYNI</name>
<protein>
    <submittedName>
        <fullName evidence="2">Uncharacterized protein</fullName>
    </submittedName>
</protein>
<evidence type="ECO:0000256" key="1">
    <source>
        <dbReference type="SAM" id="MobiDB-lite"/>
    </source>
</evidence>
<dbReference type="AlphaFoldDB" id="W2YX12"/>